<reference evidence="1 2" key="1">
    <citation type="submission" date="2009-01" db="EMBL/GenBank/DDBJ databases">
        <authorList>
            <person name="Fulton L."/>
            <person name="Clifton S."/>
            <person name="Chinwalla A.T."/>
            <person name="Mitreva M."/>
            <person name="Sodergren E."/>
            <person name="Weinstock G."/>
            <person name="Clifton S."/>
            <person name="Dooling D.J."/>
            <person name="Fulton B."/>
            <person name="Minx P."/>
            <person name="Pepin K.H."/>
            <person name="Johnson M."/>
            <person name="Bhonagiri V."/>
            <person name="Nash W.E."/>
            <person name="Mardis E.R."/>
            <person name="Wilson R.K."/>
        </authorList>
    </citation>
    <scope>NUCLEOTIDE SEQUENCE [LARGE SCALE GENOMIC DNA]</scope>
    <source>
        <strain evidence="1 2">ATCC 33806</strain>
    </source>
</reference>
<evidence type="ECO:0000313" key="2">
    <source>
        <dbReference type="Proteomes" id="UP000006247"/>
    </source>
</evidence>
<dbReference type="RefSeq" id="WP_005523148.1">
    <property type="nucleotide sequence ID" value="NZ_EQ973332.1"/>
</dbReference>
<name>C0E6Y2_9CORY</name>
<comment type="caution">
    <text evidence="1">The sequence shown here is derived from an EMBL/GenBank/DDBJ whole genome shotgun (WGS) entry which is preliminary data.</text>
</comment>
<dbReference type="HOGENOM" id="CLU_2698375_0_0_11"/>
<protein>
    <submittedName>
        <fullName evidence="1">Uncharacterized protein</fullName>
    </submittedName>
</protein>
<evidence type="ECO:0000313" key="1">
    <source>
        <dbReference type="EMBL" id="EEG25842.1"/>
    </source>
</evidence>
<sequence length="73" mass="7869">MLIQKPAIMTCVDGHVYISIGKPDGPRTVAYTIPLNSENGGVSALLDISEDDELLGIELPWLDTEIAHYTSGL</sequence>
<dbReference type="Proteomes" id="UP000006247">
    <property type="component" value="Unassembled WGS sequence"/>
</dbReference>
<organism evidence="1 2">
    <name type="scientific">Corynebacterium matruchotii ATCC 33806</name>
    <dbReference type="NCBI Taxonomy" id="566549"/>
    <lineage>
        <taxon>Bacteria</taxon>
        <taxon>Bacillati</taxon>
        <taxon>Actinomycetota</taxon>
        <taxon>Actinomycetes</taxon>
        <taxon>Mycobacteriales</taxon>
        <taxon>Corynebacteriaceae</taxon>
        <taxon>Corynebacterium</taxon>
    </lineage>
</organism>
<dbReference type="AlphaFoldDB" id="C0E6Y2"/>
<proteinExistence type="predicted"/>
<accession>C0E6Y2</accession>
<gene>
    <name evidence="1" type="ORF">CORMATOL_02770</name>
</gene>
<dbReference type="EMBL" id="ACEB01000046">
    <property type="protein sequence ID" value="EEG25842.1"/>
    <property type="molecule type" value="Genomic_DNA"/>
</dbReference>